<dbReference type="Gene3D" id="3.10.310.50">
    <property type="match status" value="1"/>
</dbReference>
<keyword evidence="4" id="KW-1185">Reference proteome</keyword>
<dbReference type="Pfam" id="PF04536">
    <property type="entry name" value="TPM_phosphatase"/>
    <property type="match status" value="1"/>
</dbReference>
<reference evidence="3 4" key="1">
    <citation type="submission" date="2020-10" db="EMBL/GenBank/DDBJ databases">
        <title>Complete genome sequence of Corynebacterium jeddahense DSM 45997, type strain of Corynebacterium jeddahense.</title>
        <authorList>
            <person name="Busche T."/>
            <person name="Kalinowski J."/>
            <person name="Ruckert C."/>
        </authorList>
    </citation>
    <scope>NUCLEOTIDE SEQUENCE [LARGE SCALE GENOMIC DNA]</scope>
    <source>
        <strain evidence="3 4">DSM 45997</strain>
    </source>
</reference>
<feature type="signal peptide" evidence="1">
    <location>
        <begin position="1"/>
        <end position="21"/>
    </location>
</feature>
<dbReference type="RefSeq" id="WP_042407310.1">
    <property type="nucleotide sequence ID" value="NZ_CBYN010000053.1"/>
</dbReference>
<evidence type="ECO:0000313" key="3">
    <source>
        <dbReference type="EMBL" id="WCZ39391.1"/>
    </source>
</evidence>
<sequence>MTSRYLRVLAAGGLLCAAAPAYGFATEAPPTHVLAQAPAAPAAPATATTDSVEPGLLTQPVTDDAGVLTASERSEIESAIQKVSQTKGKSVRVVFLRSFGQYTPSAWVDKAVAANGSNTAVLAISPDERAYNVGGGDEWTQDEIDRMNTAAYAQLTELNWSGAALNAVNAVGSGGASSSNGSDGSGVGWVAGGLGVAALAGGGIYAATRKGSKKQQAQEIASAKALDPADTDSLGHLPTPTLEEVARDALVSADESITQGKQELELATSEFGADRVRPFTSAMNEATATLQRAFATHQKLYDAIPETEPEKRAMLVDIISSSGQAEQALRDKTTEFNEMRGVLMRAPEEVDKVLARTVDIRARLEPASRTLESLRAQYPAEMLSSINDNVALAAASLDEAEKALGDARSLAQQPAGRQGALLDTLAAATRAVEISDTNLAAIEHAEENIRAAKANLPALVEEIKGELREIEQVKGARSQGARIDVASLDAVSHKAQAALASMGDRDSTDPLALYQELTSLDAEIDVALDRAKGVAGDQTRALQLFDQQMQVATAQIEGAEDLIRSRGRIIGSHARSLLAESKRLYAQAHQLRTRDTRKAIEYARAATDTARRAEQAAHDDLNRYQAARNRQTADTMARAMLWGAILGGGGGGGYGGGYGGGFGGGGFSGGRPSNRGGTF</sequence>
<name>A0ABY7UMK5_9CORY</name>
<gene>
    <name evidence="3" type="ORF">CJEDD_09020</name>
</gene>
<dbReference type="Proteomes" id="UP001218071">
    <property type="component" value="Chromosome"/>
</dbReference>
<dbReference type="InterPro" id="IPR007621">
    <property type="entry name" value="TPM_dom"/>
</dbReference>
<dbReference type="EMBL" id="CP063194">
    <property type="protein sequence ID" value="WCZ39391.1"/>
    <property type="molecule type" value="Genomic_DNA"/>
</dbReference>
<keyword evidence="1" id="KW-0732">Signal</keyword>
<accession>A0ABY7UMK5</accession>
<organism evidence="3 4">
    <name type="scientific">Corynebacterium jeddahense</name>
    <dbReference type="NCBI Taxonomy" id="1414719"/>
    <lineage>
        <taxon>Bacteria</taxon>
        <taxon>Bacillati</taxon>
        <taxon>Actinomycetota</taxon>
        <taxon>Actinomycetes</taxon>
        <taxon>Mycobacteriales</taxon>
        <taxon>Corynebacteriaceae</taxon>
        <taxon>Corynebacterium</taxon>
    </lineage>
</organism>
<feature type="domain" description="TPM" evidence="2">
    <location>
        <begin position="61"/>
        <end position="172"/>
    </location>
</feature>
<evidence type="ECO:0000313" key="4">
    <source>
        <dbReference type="Proteomes" id="UP001218071"/>
    </source>
</evidence>
<feature type="chain" id="PRO_5045976241" description="TPM domain-containing protein" evidence="1">
    <location>
        <begin position="22"/>
        <end position="679"/>
    </location>
</feature>
<proteinExistence type="predicted"/>
<protein>
    <recommendedName>
        <fullName evidence="2">TPM domain-containing protein</fullName>
    </recommendedName>
</protein>
<evidence type="ECO:0000256" key="1">
    <source>
        <dbReference type="SAM" id="SignalP"/>
    </source>
</evidence>
<evidence type="ECO:0000259" key="2">
    <source>
        <dbReference type="Pfam" id="PF04536"/>
    </source>
</evidence>